<dbReference type="STRING" id="2656787.A0A370TZ38"/>
<dbReference type="AlphaFoldDB" id="A0A370TZ38"/>
<evidence type="ECO:0000313" key="3">
    <source>
        <dbReference type="EMBL" id="RDL40775.1"/>
    </source>
</evidence>
<evidence type="ECO:0000313" key="4">
    <source>
        <dbReference type="Proteomes" id="UP000254866"/>
    </source>
</evidence>
<proteinExistence type="predicted"/>
<organism evidence="3 4">
    <name type="scientific">Venustampulla echinocandica</name>
    <dbReference type="NCBI Taxonomy" id="2656787"/>
    <lineage>
        <taxon>Eukaryota</taxon>
        <taxon>Fungi</taxon>
        <taxon>Dikarya</taxon>
        <taxon>Ascomycota</taxon>
        <taxon>Pezizomycotina</taxon>
        <taxon>Leotiomycetes</taxon>
        <taxon>Helotiales</taxon>
        <taxon>Pleuroascaceae</taxon>
        <taxon>Venustampulla</taxon>
    </lineage>
</organism>
<dbReference type="EMBL" id="NPIC01000001">
    <property type="protein sequence ID" value="RDL40775.1"/>
    <property type="molecule type" value="Genomic_DNA"/>
</dbReference>
<dbReference type="Proteomes" id="UP000254866">
    <property type="component" value="Unassembled WGS sequence"/>
</dbReference>
<dbReference type="GeneID" id="43593603"/>
<dbReference type="InterPro" id="IPR001214">
    <property type="entry name" value="SET_dom"/>
</dbReference>
<evidence type="ECO:0000259" key="2">
    <source>
        <dbReference type="PROSITE" id="PS50280"/>
    </source>
</evidence>
<dbReference type="InterPro" id="IPR046341">
    <property type="entry name" value="SET_dom_sf"/>
</dbReference>
<accession>A0A370TZ38</accession>
<sequence>MLFNYLFVIEVLGVTAVLAGGSEIEFGGRSDLRLKYSVDGPGHYNGSNHICQLHAQAGQIALLSLNHQRHDQHNYVPLADSLHTCPKVSTEPIKWPAGAENSSTHIPLCTRLPESYDTPTRTSWGAESLLAEQGEPYCLFTSTSFYDGRGISVLTKPSIARQIMSMPVFNLGAAPKLFQSAPPPFEIKYVQGKGMGVIANRTIFRGERLFARPIVGIFHNDAFLDMEMEEYELRTTLIERGVDQLPDDARERVNAMIGKAGAKNDLVGKLDVNAFAEDFGGEEHSIVVPETARMNHDCRPNTMYYFDSETLVHYTHASRTINAGEEITVTYIDPLESRADRQVRIQNSWGFECTCSHCSQTPLLTDASDGRISTINRIWDQLRINFSGEKKDGEVPEVEMIETMVSMYEQERLYAHISDVWVWAAKAYKKAGKKWEALRWAYQAEEGVLLYDGPRNPDLERMGDIIYEMSIELGLEEEDNDDDN</sequence>
<dbReference type="PANTHER" id="PTHR47332:SF6">
    <property type="entry name" value="SET DOMAIN-CONTAINING PROTEIN"/>
    <property type="match status" value="1"/>
</dbReference>
<dbReference type="CDD" id="cd20071">
    <property type="entry name" value="SET_SMYD"/>
    <property type="match status" value="1"/>
</dbReference>
<name>A0A370TZ38_9HELO</name>
<evidence type="ECO:0000256" key="1">
    <source>
        <dbReference type="SAM" id="SignalP"/>
    </source>
</evidence>
<feature type="signal peptide" evidence="1">
    <location>
        <begin position="1"/>
        <end position="19"/>
    </location>
</feature>
<dbReference type="InterPro" id="IPR053185">
    <property type="entry name" value="SET_domain_protein"/>
</dbReference>
<dbReference type="RefSeq" id="XP_031873431.1">
    <property type="nucleotide sequence ID" value="XM_032009377.1"/>
</dbReference>
<comment type="caution">
    <text evidence="3">The sequence shown here is derived from an EMBL/GenBank/DDBJ whole genome shotgun (WGS) entry which is preliminary data.</text>
</comment>
<dbReference type="OrthoDB" id="1028014at2759"/>
<dbReference type="InterPro" id="IPR011990">
    <property type="entry name" value="TPR-like_helical_dom_sf"/>
</dbReference>
<protein>
    <recommendedName>
        <fullName evidence="2">SET domain-containing protein</fullName>
    </recommendedName>
</protein>
<dbReference type="Gene3D" id="2.170.270.10">
    <property type="entry name" value="SET domain"/>
    <property type="match status" value="1"/>
</dbReference>
<dbReference type="Gene3D" id="1.25.40.10">
    <property type="entry name" value="Tetratricopeptide repeat domain"/>
    <property type="match status" value="1"/>
</dbReference>
<keyword evidence="4" id="KW-1185">Reference proteome</keyword>
<gene>
    <name evidence="3" type="ORF">BP5553_00754</name>
</gene>
<dbReference type="PROSITE" id="PS50280">
    <property type="entry name" value="SET"/>
    <property type="match status" value="1"/>
</dbReference>
<reference evidence="3 4" key="1">
    <citation type="journal article" date="2018" name="IMA Fungus">
        <title>IMA Genome-F 9: Draft genome sequence of Annulohypoxylon stygium, Aspergillus mulundensis, Berkeleyomyces basicola (syn. Thielaviopsis basicola), Ceratocystis smalleyi, two Cercospora beticola strains, Coleophoma cylindrospora, Fusarium fracticaudum, Phialophora cf. hyalina, and Morchella septimelata.</title>
        <authorList>
            <person name="Wingfield B.D."/>
            <person name="Bills G.F."/>
            <person name="Dong Y."/>
            <person name="Huang W."/>
            <person name="Nel W.J."/>
            <person name="Swalarsk-Parry B.S."/>
            <person name="Vaghefi N."/>
            <person name="Wilken P.M."/>
            <person name="An Z."/>
            <person name="de Beer Z.W."/>
            <person name="De Vos L."/>
            <person name="Chen L."/>
            <person name="Duong T.A."/>
            <person name="Gao Y."/>
            <person name="Hammerbacher A."/>
            <person name="Kikkert J.R."/>
            <person name="Li Y."/>
            <person name="Li H."/>
            <person name="Li K."/>
            <person name="Li Q."/>
            <person name="Liu X."/>
            <person name="Ma X."/>
            <person name="Naidoo K."/>
            <person name="Pethybridge S.J."/>
            <person name="Sun J."/>
            <person name="Steenkamp E.T."/>
            <person name="van der Nest M.A."/>
            <person name="van Wyk S."/>
            <person name="Wingfield M.J."/>
            <person name="Xiong C."/>
            <person name="Yue Q."/>
            <person name="Zhang X."/>
        </authorList>
    </citation>
    <scope>NUCLEOTIDE SEQUENCE [LARGE SCALE GENOMIC DNA]</scope>
    <source>
        <strain evidence="3 4">BP 5553</strain>
    </source>
</reference>
<feature type="chain" id="PRO_5017044280" description="SET domain-containing protein" evidence="1">
    <location>
        <begin position="20"/>
        <end position="484"/>
    </location>
</feature>
<keyword evidence="1" id="KW-0732">Signal</keyword>
<dbReference type="Pfam" id="PF00856">
    <property type="entry name" value="SET"/>
    <property type="match status" value="1"/>
</dbReference>
<feature type="domain" description="SET" evidence="2">
    <location>
        <begin position="183"/>
        <end position="332"/>
    </location>
</feature>
<dbReference type="SUPFAM" id="SSF82199">
    <property type="entry name" value="SET domain"/>
    <property type="match status" value="1"/>
</dbReference>
<dbReference type="PANTHER" id="PTHR47332">
    <property type="entry name" value="SET DOMAIN-CONTAINING PROTEIN 5"/>
    <property type="match status" value="1"/>
</dbReference>